<dbReference type="InterPro" id="IPR040632">
    <property type="entry name" value="Sulfotransfer_4"/>
</dbReference>
<dbReference type="Proteomes" id="UP000076842">
    <property type="component" value="Unassembled WGS sequence"/>
</dbReference>
<keyword evidence="3" id="KW-1185">Reference proteome</keyword>
<evidence type="ECO:0000313" key="3">
    <source>
        <dbReference type="Proteomes" id="UP000076842"/>
    </source>
</evidence>
<dbReference type="SUPFAM" id="SSF52540">
    <property type="entry name" value="P-loop containing nucleoside triphosphate hydrolases"/>
    <property type="match status" value="1"/>
</dbReference>
<dbReference type="PANTHER" id="PTHR36978:SF3">
    <property type="entry name" value="P-LOOP CONTAINING NUCLEOSIDE TRIPHOSPHATE HYDROLASE PROTEIN"/>
    <property type="match status" value="1"/>
</dbReference>
<dbReference type="Pfam" id="PF17784">
    <property type="entry name" value="Sulfotransfer_4"/>
    <property type="match status" value="1"/>
</dbReference>
<feature type="transmembrane region" description="Helical" evidence="1">
    <location>
        <begin position="236"/>
        <end position="255"/>
    </location>
</feature>
<dbReference type="AlphaFoldDB" id="A0A165CY88"/>
<protein>
    <recommendedName>
        <fullName evidence="4">NAD dependent epimerase/dehydratase</fullName>
    </recommendedName>
</protein>
<evidence type="ECO:0000256" key="1">
    <source>
        <dbReference type="SAM" id="Phobius"/>
    </source>
</evidence>
<dbReference type="InParanoid" id="A0A165CY88"/>
<dbReference type="Gene3D" id="3.40.50.300">
    <property type="entry name" value="P-loop containing nucleotide triphosphate hydrolases"/>
    <property type="match status" value="1"/>
</dbReference>
<dbReference type="PANTHER" id="PTHR36978">
    <property type="entry name" value="P-LOOP CONTAINING NUCLEOTIDE TRIPHOSPHATE HYDROLASE"/>
    <property type="match status" value="1"/>
</dbReference>
<gene>
    <name evidence="2" type="ORF">CALCODRAFT_122649</name>
</gene>
<evidence type="ECO:0008006" key="4">
    <source>
        <dbReference type="Google" id="ProtNLM"/>
    </source>
</evidence>
<dbReference type="InterPro" id="IPR027417">
    <property type="entry name" value="P-loop_NTPase"/>
</dbReference>
<organism evidence="2 3">
    <name type="scientific">Calocera cornea HHB12733</name>
    <dbReference type="NCBI Taxonomy" id="1353952"/>
    <lineage>
        <taxon>Eukaryota</taxon>
        <taxon>Fungi</taxon>
        <taxon>Dikarya</taxon>
        <taxon>Basidiomycota</taxon>
        <taxon>Agaricomycotina</taxon>
        <taxon>Dacrymycetes</taxon>
        <taxon>Dacrymycetales</taxon>
        <taxon>Dacrymycetaceae</taxon>
        <taxon>Calocera</taxon>
    </lineage>
</organism>
<name>A0A165CY88_9BASI</name>
<dbReference type="STRING" id="1353952.A0A165CY88"/>
<reference evidence="2 3" key="1">
    <citation type="journal article" date="2016" name="Mol. Biol. Evol.">
        <title>Comparative Genomics of Early-Diverging Mushroom-Forming Fungi Provides Insights into the Origins of Lignocellulose Decay Capabilities.</title>
        <authorList>
            <person name="Nagy L.G."/>
            <person name="Riley R."/>
            <person name="Tritt A."/>
            <person name="Adam C."/>
            <person name="Daum C."/>
            <person name="Floudas D."/>
            <person name="Sun H."/>
            <person name="Yadav J.S."/>
            <person name="Pangilinan J."/>
            <person name="Larsson K.H."/>
            <person name="Matsuura K."/>
            <person name="Barry K."/>
            <person name="Labutti K."/>
            <person name="Kuo R."/>
            <person name="Ohm R.A."/>
            <person name="Bhattacharya S.S."/>
            <person name="Shirouzu T."/>
            <person name="Yoshinaga Y."/>
            <person name="Martin F.M."/>
            <person name="Grigoriev I.V."/>
            <person name="Hibbett D.S."/>
        </authorList>
    </citation>
    <scope>NUCLEOTIDE SEQUENCE [LARGE SCALE GENOMIC DNA]</scope>
    <source>
        <strain evidence="2 3">HHB12733</strain>
    </source>
</reference>
<dbReference type="OrthoDB" id="2938500at2759"/>
<evidence type="ECO:0000313" key="2">
    <source>
        <dbReference type="EMBL" id="KZT51666.1"/>
    </source>
</evidence>
<accession>A0A165CY88</accession>
<keyword evidence="1" id="KW-0472">Membrane</keyword>
<keyword evidence="1" id="KW-1133">Transmembrane helix</keyword>
<dbReference type="EMBL" id="KV424096">
    <property type="protein sequence ID" value="KZT51666.1"/>
    <property type="molecule type" value="Genomic_DNA"/>
</dbReference>
<keyword evidence="1" id="KW-0812">Transmembrane</keyword>
<proteinExistence type="predicted"/>
<sequence length="273" mass="30727">MGKYFNWPFEEFLLQSDKPDASVIELQVLGAGLPRTGTASLHAALTILGFGPCHHGSTLMCTPNRSLQYLHTLGKPSAAYRTLMRGYRSTVDIPNCYLVPELLSAFPKAKVVLSLRDSSDVWWKSVKGSIGRTNTLSYLVVTLPLGSLRHLIMMLKLGKYRLIPLFGRMRLSRAVYDRHNDWVRSIVPPEILLEFNVKEGWAPLCKFLEVPVPDIPFPHTNDTAATNTHITKAMTFGLALWVAIFICVGGIWYWSKVGGWEWALRMVREGILL</sequence>